<evidence type="ECO:0000313" key="2">
    <source>
        <dbReference type="EMBL" id="OHA13001.1"/>
    </source>
</evidence>
<keyword evidence="1" id="KW-0812">Transmembrane</keyword>
<dbReference type="EMBL" id="MHQZ01000043">
    <property type="protein sequence ID" value="OHA13001.1"/>
    <property type="molecule type" value="Genomic_DNA"/>
</dbReference>
<dbReference type="AlphaFoldDB" id="A0A1G2LQB9"/>
<sequence length="350" mass="40176">MSLETRRLLFIIAGAAFLILSPLILLYTSGYRMSRDFKITKTGGIYISAPKSGSEIFLDNKLKKKTNILQSGFFIQNLTPKTYSVLVGKEGYWPWQKNLEVKEQFVTEAAAFLVKRDPEGRIILKGAFIDMFASPYEKILMFTEKTSSQSSLKKISFYLPEKDEFLVKNSLETQKALSFYGSISEMSWARDEVIFKTEGGVVNAKFDLNNKNVDAFYLAPKDVSGLELDDPYAKVKKQIRIWRDLRNTIWADWLDNDNEPPYYLCGADKCVFPKQVFVSRFPVKNIDFFPYRRDVVIAAIRNGVFAIELDDRGGKLLQPIYKGKEPNFAVFQNEEKVYVLDEENLLEIGL</sequence>
<evidence type="ECO:0008006" key="4">
    <source>
        <dbReference type="Google" id="ProtNLM"/>
    </source>
</evidence>
<gene>
    <name evidence="2" type="ORF">A2909_00505</name>
</gene>
<comment type="caution">
    <text evidence="2">The sequence shown here is derived from an EMBL/GenBank/DDBJ whole genome shotgun (WGS) entry which is preliminary data.</text>
</comment>
<evidence type="ECO:0000313" key="3">
    <source>
        <dbReference type="Proteomes" id="UP000178302"/>
    </source>
</evidence>
<reference evidence="2 3" key="1">
    <citation type="journal article" date="2016" name="Nat. Commun.">
        <title>Thousands of microbial genomes shed light on interconnected biogeochemical processes in an aquifer system.</title>
        <authorList>
            <person name="Anantharaman K."/>
            <person name="Brown C.T."/>
            <person name="Hug L.A."/>
            <person name="Sharon I."/>
            <person name="Castelle C.J."/>
            <person name="Probst A.J."/>
            <person name="Thomas B.C."/>
            <person name="Singh A."/>
            <person name="Wilkins M.J."/>
            <person name="Karaoz U."/>
            <person name="Brodie E.L."/>
            <person name="Williams K.H."/>
            <person name="Hubbard S.S."/>
            <person name="Banfield J.F."/>
        </authorList>
    </citation>
    <scope>NUCLEOTIDE SEQUENCE [LARGE SCALE GENOMIC DNA]</scope>
</reference>
<dbReference type="Proteomes" id="UP000178302">
    <property type="component" value="Unassembled WGS sequence"/>
</dbReference>
<keyword evidence="1" id="KW-0472">Membrane</keyword>
<feature type="transmembrane region" description="Helical" evidence="1">
    <location>
        <begin position="6"/>
        <end position="28"/>
    </location>
</feature>
<accession>A0A1G2LQB9</accession>
<proteinExistence type="predicted"/>
<keyword evidence="1" id="KW-1133">Transmembrane helix</keyword>
<name>A0A1G2LQB9_9BACT</name>
<evidence type="ECO:0000256" key="1">
    <source>
        <dbReference type="SAM" id="Phobius"/>
    </source>
</evidence>
<organism evidence="2 3">
    <name type="scientific">Candidatus Tagabacteria bacterium RIFCSPLOWO2_01_FULL_39_11</name>
    <dbReference type="NCBI Taxonomy" id="1802295"/>
    <lineage>
        <taxon>Bacteria</taxon>
        <taxon>Candidatus Tagaibacteriota</taxon>
    </lineage>
</organism>
<protein>
    <recommendedName>
        <fullName evidence="4">PEGA domain-containing protein</fullName>
    </recommendedName>
</protein>